<reference evidence="1 2" key="1">
    <citation type="submission" date="2015-07" db="EMBL/GenBank/DDBJ databases">
        <title>Physiological, transcriptional responses and genome re-sequencing of acid resistant extremely thermoacidophilic Metallosphaera sedula SARC-M1.</title>
        <authorList>
            <person name="Ai C."/>
            <person name="McCarthy S."/>
            <person name="Eckrich V."/>
            <person name="Rudrappa D."/>
            <person name="Qiu G."/>
            <person name="Blum P."/>
        </authorList>
    </citation>
    <scope>NUCLEOTIDE SEQUENCE [LARGE SCALE GENOMIC DNA]</scope>
    <source>
        <strain evidence="1 2">SARC-M1</strain>
    </source>
</reference>
<dbReference type="EMBL" id="CP012176">
    <property type="protein sequence ID" value="AKV83738.1"/>
    <property type="molecule type" value="Genomic_DNA"/>
</dbReference>
<evidence type="ECO:0008006" key="3">
    <source>
        <dbReference type="Google" id="ProtNLM"/>
    </source>
</evidence>
<evidence type="ECO:0000313" key="1">
    <source>
        <dbReference type="EMBL" id="AKV83738.1"/>
    </source>
</evidence>
<organism evidence="1 2">
    <name type="scientific">Metallosphaera sedula</name>
    <dbReference type="NCBI Taxonomy" id="43687"/>
    <lineage>
        <taxon>Archaea</taxon>
        <taxon>Thermoproteota</taxon>
        <taxon>Thermoprotei</taxon>
        <taxon>Sulfolobales</taxon>
        <taxon>Sulfolobaceae</taxon>
        <taxon>Metallosphaera</taxon>
    </lineage>
</organism>
<proteinExistence type="predicted"/>
<dbReference type="InterPro" id="IPR027417">
    <property type="entry name" value="P-loop_NTPase"/>
</dbReference>
<dbReference type="Gene3D" id="3.40.50.300">
    <property type="entry name" value="P-loop containing nucleotide triphosphate hydrolases"/>
    <property type="match status" value="1"/>
</dbReference>
<name>A0A0K1TA97_9CREN</name>
<evidence type="ECO:0000313" key="2">
    <source>
        <dbReference type="Proteomes" id="UP000056255"/>
    </source>
</evidence>
<protein>
    <recommendedName>
        <fullName evidence="3">ATPase domain-containing protein</fullName>
    </recommendedName>
</protein>
<sequence>MLKFLLLGVEVLFDPSPKRDRKDFFDREGELERLKTLSSPIALTLGLRRTGKSSLIRIALGELGLPNSYLTLESFKRLTSRTGTSF</sequence>
<accession>A0A0K1TA97</accession>
<dbReference type="AlphaFoldDB" id="A0A0K1TA97"/>
<dbReference type="Proteomes" id="UP000056255">
    <property type="component" value="Chromosome"/>
</dbReference>
<gene>
    <name evidence="1" type="ORF">MsedE_1844</name>
</gene>
<dbReference type="PATRIC" id="fig|43687.9.peg.1939"/>
<dbReference type="SUPFAM" id="SSF52540">
    <property type="entry name" value="P-loop containing nucleoside triphosphate hydrolases"/>
    <property type="match status" value="1"/>
</dbReference>